<evidence type="ECO:0000313" key="4">
    <source>
        <dbReference type="Proteomes" id="UP000054498"/>
    </source>
</evidence>
<dbReference type="Proteomes" id="UP000054498">
    <property type="component" value="Unassembled WGS sequence"/>
</dbReference>
<dbReference type="GeneID" id="25728314"/>
<protein>
    <recommendedName>
        <fullName evidence="2">Serine/threonine-protein phosphatase 2A activator</fullName>
        <ecNumber evidence="2">5.2.1.8</ecNumber>
    </recommendedName>
    <alternativeName>
        <fullName evidence="2">Phosphotyrosyl phosphatase activator</fullName>
    </alternativeName>
</protein>
<sequence>MAVAAPRLIQQVLPEQLQAAAAELTPYFVDSFGNSTRIDYGTGHETTFAALLYCLAALGVVGDEDRVALVNVVFEKYLRLMRTVQTTYWLEPAGSHGVWGLDDYQFLPFVW</sequence>
<reference evidence="3 4" key="1">
    <citation type="journal article" date="2013" name="BMC Genomics">
        <title>Reconstruction of the lipid metabolism for the microalga Monoraphidium neglectum from its genome sequence reveals characteristics suitable for biofuel production.</title>
        <authorList>
            <person name="Bogen C."/>
            <person name="Al-Dilaimi A."/>
            <person name="Albersmeier A."/>
            <person name="Wichmann J."/>
            <person name="Grundmann M."/>
            <person name="Rupp O."/>
            <person name="Lauersen K.J."/>
            <person name="Blifernez-Klassen O."/>
            <person name="Kalinowski J."/>
            <person name="Goesmann A."/>
            <person name="Mussgnug J.H."/>
            <person name="Kruse O."/>
        </authorList>
    </citation>
    <scope>NUCLEOTIDE SEQUENCE [LARGE SCALE GENOMIC DNA]</scope>
    <source>
        <strain evidence="3 4">SAG 48.87</strain>
    </source>
</reference>
<dbReference type="RefSeq" id="XP_013895897.1">
    <property type="nucleotide sequence ID" value="XM_014040443.1"/>
</dbReference>
<dbReference type="GO" id="GO:0008160">
    <property type="term" value="F:protein tyrosine phosphatase activator activity"/>
    <property type="evidence" value="ECO:0007669"/>
    <property type="project" value="TreeGrafter"/>
</dbReference>
<dbReference type="AlphaFoldDB" id="A0A0D2JAW6"/>
<gene>
    <name evidence="3" type="ORF">MNEG_11087</name>
</gene>
<dbReference type="Pfam" id="PF03095">
    <property type="entry name" value="PTPA"/>
    <property type="match status" value="1"/>
</dbReference>
<dbReference type="InterPro" id="IPR037218">
    <property type="entry name" value="PTPA_sf"/>
</dbReference>
<dbReference type="InterPro" id="IPR004327">
    <property type="entry name" value="Phstyr_phstse_ac"/>
</dbReference>
<dbReference type="EMBL" id="KK102804">
    <property type="protein sequence ID" value="KIY96877.1"/>
    <property type="molecule type" value="Genomic_DNA"/>
</dbReference>
<dbReference type="EC" id="5.2.1.8" evidence="2"/>
<proteinExistence type="inferred from homology"/>
<dbReference type="GO" id="GO:0005634">
    <property type="term" value="C:nucleus"/>
    <property type="evidence" value="ECO:0007669"/>
    <property type="project" value="TreeGrafter"/>
</dbReference>
<keyword evidence="2" id="KW-0697">Rotamase</keyword>
<dbReference type="PANTHER" id="PTHR10012:SF0">
    <property type="entry name" value="SERINE_THREONINE-PROTEIN PHOSPHATASE 2A ACTIVATOR"/>
    <property type="match status" value="1"/>
</dbReference>
<comment type="similarity">
    <text evidence="1 2">Belongs to the PTPA-type PPIase family.</text>
</comment>
<comment type="function">
    <text evidence="2">PPIases accelerate the folding of proteins. It catalyzes the cis-trans isomerization of proline imidic peptide bonds in oligopeptides.</text>
</comment>
<dbReference type="STRING" id="145388.A0A0D2JAW6"/>
<organism evidence="3 4">
    <name type="scientific">Monoraphidium neglectum</name>
    <dbReference type="NCBI Taxonomy" id="145388"/>
    <lineage>
        <taxon>Eukaryota</taxon>
        <taxon>Viridiplantae</taxon>
        <taxon>Chlorophyta</taxon>
        <taxon>core chlorophytes</taxon>
        <taxon>Chlorophyceae</taxon>
        <taxon>CS clade</taxon>
        <taxon>Sphaeropleales</taxon>
        <taxon>Selenastraceae</taxon>
        <taxon>Monoraphidium</taxon>
    </lineage>
</organism>
<dbReference type="PANTHER" id="PTHR10012">
    <property type="entry name" value="SERINE/THREONINE-PROTEIN PHOSPHATASE 2A REGULATORY SUBUNIT B"/>
    <property type="match status" value="1"/>
</dbReference>
<comment type="subcellular location">
    <subcellularLocation>
        <location evidence="2">Cytoplasm</location>
    </subcellularLocation>
</comment>
<keyword evidence="2" id="KW-0413">Isomerase</keyword>
<comment type="catalytic activity">
    <reaction evidence="2">
        <text>[protein]-peptidylproline (omega=180) = [protein]-peptidylproline (omega=0)</text>
        <dbReference type="Rhea" id="RHEA:16237"/>
        <dbReference type="Rhea" id="RHEA-COMP:10747"/>
        <dbReference type="Rhea" id="RHEA-COMP:10748"/>
        <dbReference type="ChEBI" id="CHEBI:83833"/>
        <dbReference type="ChEBI" id="CHEBI:83834"/>
        <dbReference type="EC" id="5.2.1.8"/>
    </reaction>
</comment>
<keyword evidence="4" id="KW-1185">Reference proteome</keyword>
<keyword evidence="2" id="KW-0963">Cytoplasm</keyword>
<dbReference type="GO" id="GO:0000159">
    <property type="term" value="C:protein phosphatase type 2A complex"/>
    <property type="evidence" value="ECO:0007669"/>
    <property type="project" value="TreeGrafter"/>
</dbReference>
<dbReference type="GO" id="GO:0007052">
    <property type="term" value="P:mitotic spindle organization"/>
    <property type="evidence" value="ECO:0007669"/>
    <property type="project" value="TreeGrafter"/>
</dbReference>
<dbReference type="KEGG" id="mng:MNEG_11087"/>
<evidence type="ECO:0000256" key="1">
    <source>
        <dbReference type="ARBA" id="ARBA00011019"/>
    </source>
</evidence>
<evidence type="ECO:0000313" key="3">
    <source>
        <dbReference type="EMBL" id="KIY96877.1"/>
    </source>
</evidence>
<dbReference type="SUPFAM" id="SSF140984">
    <property type="entry name" value="PTPA-like"/>
    <property type="match status" value="1"/>
</dbReference>
<accession>A0A0D2JAW6</accession>
<dbReference type="GO" id="GO:0003755">
    <property type="term" value="F:peptidyl-prolyl cis-trans isomerase activity"/>
    <property type="evidence" value="ECO:0007669"/>
    <property type="project" value="UniProtKB-KW"/>
</dbReference>
<name>A0A0D2JAW6_9CHLO</name>
<dbReference type="OrthoDB" id="16120at2759"/>
<evidence type="ECO:0000256" key="2">
    <source>
        <dbReference type="RuleBase" id="RU361210"/>
    </source>
</evidence>
<dbReference type="GO" id="GO:0005737">
    <property type="term" value="C:cytoplasm"/>
    <property type="evidence" value="ECO:0007669"/>
    <property type="project" value="UniProtKB-SubCell"/>
</dbReference>